<proteinExistence type="inferred from homology"/>
<feature type="binding site" evidence="3">
    <location>
        <begin position="185"/>
        <end position="193"/>
    </location>
    <ligand>
        <name>NAD(+)</name>
        <dbReference type="ChEBI" id="CHEBI:57540"/>
    </ligand>
</feature>
<gene>
    <name evidence="5" type="ORF">GY4MC1_1883</name>
</gene>
<dbReference type="InterPro" id="IPR000534">
    <property type="entry name" value="Semialdehyde_DH_NAD-bd"/>
</dbReference>
<dbReference type="Pfam" id="PF01118">
    <property type="entry name" value="Semialdhyde_dh"/>
    <property type="match status" value="1"/>
</dbReference>
<name>A0A7U3YFI1_GEOS0</name>
<comment type="similarity">
    <text evidence="1 3">Belongs to the acetaldehyde dehydrogenase family.</text>
</comment>
<sequence length="331" mass="36032">MKDSFSTQIRARVSVLLNVKVRLKGDNFMSKVKVGILGSGNIGTDLMYKILNNDGHMELSIIAGIVPESEGLMRARSMGIRASHEGIAAILEDPDVRIVFDATSAKAHRQNAEALRAAGKIVIDLTPAAIGPFVVPPINLNEHINAWNVNMISCGGQATIPLVYAVSRIVSVQYAEVITTTASRSIGPGTRQNMDEFTYTTAQGLQSIGGAKIARAIPVINSADPTIIMTNTVYAAVEEDFDEKAIILSIKDMVDEVSKYVPGYRLKATPFIDYRDTPWGRLPVVVILNEVEGSEDFLPAYAGNLDIMTASARRVGESYAQHLLKMKEVRR</sequence>
<reference evidence="5" key="1">
    <citation type="submission" date="2010-10" db="EMBL/GenBank/DDBJ databases">
        <title>Complete sequence of chromosome of Geobacillus sp. Y4.1MC1.</title>
        <authorList>
            <consortium name="US DOE Joint Genome Institute"/>
            <person name="Lucas S."/>
            <person name="Copeland A."/>
            <person name="Lapidus A."/>
            <person name="Cheng J.-F."/>
            <person name="Bruce D."/>
            <person name="Goodwin L."/>
            <person name="Pitluck S."/>
            <person name="Chertkov O."/>
            <person name="Zhang X."/>
            <person name="Detter J.C."/>
            <person name="Han C."/>
            <person name="Tapia R."/>
            <person name="Land M."/>
            <person name="Hauser L."/>
            <person name="Jeffries C."/>
            <person name="Kyrpides N."/>
            <person name="Ivanova N."/>
            <person name="Ovchinnikova G."/>
            <person name="Brumm P."/>
            <person name="Mead D."/>
            <person name="Woyke T."/>
        </authorList>
    </citation>
    <scope>NUCLEOTIDE SEQUENCE [LARGE SCALE GENOMIC DNA]</scope>
    <source>
        <strain evidence="5">Y4.1MC1</strain>
    </source>
</reference>
<keyword evidence="3 5" id="KW-0560">Oxidoreductase</keyword>
<accession>A0A7U3YFI1</accession>
<dbReference type="EMBL" id="CP002293">
    <property type="protein sequence ID" value="ADP74645.1"/>
    <property type="molecule type" value="Genomic_DNA"/>
</dbReference>
<dbReference type="SUPFAM" id="SSF51735">
    <property type="entry name" value="NAD(P)-binding Rossmann-fold domains"/>
    <property type="match status" value="1"/>
</dbReference>
<evidence type="ECO:0000256" key="3">
    <source>
        <dbReference type="HAMAP-Rule" id="MF_01657"/>
    </source>
</evidence>
<dbReference type="SUPFAM" id="SSF55347">
    <property type="entry name" value="Glyceraldehyde-3-phosphate dehydrogenase-like, C-terminal domain"/>
    <property type="match status" value="1"/>
</dbReference>
<dbReference type="NCBIfam" id="TIGR03215">
    <property type="entry name" value="ac_ald_DH_ac"/>
    <property type="match status" value="1"/>
</dbReference>
<evidence type="ECO:0000256" key="2">
    <source>
        <dbReference type="ARBA" id="ARBA00023027"/>
    </source>
</evidence>
<dbReference type="CDD" id="cd23933">
    <property type="entry name" value="ALDH_C"/>
    <property type="match status" value="1"/>
</dbReference>
<dbReference type="Pfam" id="PF09290">
    <property type="entry name" value="AcetDehyd-dimer"/>
    <property type="match status" value="1"/>
</dbReference>
<feature type="binding site" evidence="3">
    <location>
        <position position="304"/>
    </location>
    <ligand>
        <name>NAD(+)</name>
        <dbReference type="ChEBI" id="CHEBI:57540"/>
    </ligand>
</feature>
<dbReference type="AlphaFoldDB" id="A0A7U3YFI1"/>
<dbReference type="HAMAP" id="MF_01657">
    <property type="entry name" value="Ac_ald_DH_ac"/>
    <property type="match status" value="1"/>
</dbReference>
<feature type="binding site" evidence="3">
    <location>
        <begin position="39"/>
        <end position="42"/>
    </location>
    <ligand>
        <name>NAD(+)</name>
        <dbReference type="ChEBI" id="CHEBI:57540"/>
    </ligand>
</feature>
<dbReference type="KEGG" id="gmc:GY4MC1_1883"/>
<dbReference type="SMART" id="SM00859">
    <property type="entry name" value="Semialdhyde_dh"/>
    <property type="match status" value="1"/>
</dbReference>
<feature type="active site" description="Acyl-thioester intermediate" evidence="3">
    <location>
        <position position="154"/>
    </location>
</feature>
<protein>
    <recommendedName>
        <fullName evidence="3">Acetaldehyde dehydrogenase</fullName>
        <ecNumber evidence="3">1.2.1.10</ecNumber>
    </recommendedName>
    <alternativeName>
        <fullName evidence="3">Acetaldehyde dehydrogenase [acetylating]</fullName>
    </alternativeName>
</protein>
<dbReference type="GO" id="GO:0008774">
    <property type="term" value="F:acetaldehyde dehydrogenase (acetylating) activity"/>
    <property type="evidence" value="ECO:0007669"/>
    <property type="project" value="UniProtKB-UniRule"/>
</dbReference>
<dbReference type="NCBIfam" id="NF006157">
    <property type="entry name" value="PRK08300.1"/>
    <property type="match status" value="1"/>
</dbReference>
<dbReference type="InterPro" id="IPR015426">
    <property type="entry name" value="Acetylaldehyde_DH_C"/>
</dbReference>
<dbReference type="Gene3D" id="3.30.360.10">
    <property type="entry name" value="Dihydrodipicolinate Reductase, domain 2"/>
    <property type="match status" value="1"/>
</dbReference>
<comment type="catalytic activity">
    <reaction evidence="3">
        <text>acetaldehyde + NAD(+) + CoA = acetyl-CoA + NADH + H(+)</text>
        <dbReference type="Rhea" id="RHEA:23288"/>
        <dbReference type="ChEBI" id="CHEBI:15343"/>
        <dbReference type="ChEBI" id="CHEBI:15378"/>
        <dbReference type="ChEBI" id="CHEBI:57287"/>
        <dbReference type="ChEBI" id="CHEBI:57288"/>
        <dbReference type="ChEBI" id="CHEBI:57540"/>
        <dbReference type="ChEBI" id="CHEBI:57945"/>
        <dbReference type="EC" id="1.2.1.10"/>
    </reaction>
</comment>
<dbReference type="Gene3D" id="3.40.50.720">
    <property type="entry name" value="NAD(P)-binding Rossmann-like Domain"/>
    <property type="match status" value="1"/>
</dbReference>
<dbReference type="EC" id="1.2.1.10" evidence="3"/>
<evidence type="ECO:0000259" key="4">
    <source>
        <dbReference type="SMART" id="SM00859"/>
    </source>
</evidence>
<keyword evidence="2 3" id="KW-0520">NAD</keyword>
<dbReference type="PIRSF" id="PIRSF015689">
    <property type="entry name" value="Actaldh_dh_actl"/>
    <property type="match status" value="1"/>
</dbReference>
<dbReference type="InterPro" id="IPR036291">
    <property type="entry name" value="NAD(P)-bd_dom_sf"/>
</dbReference>
<organism evidence="5">
    <name type="scientific">Geobacillus sp. (strain Y4.1MC1)</name>
    <dbReference type="NCBI Taxonomy" id="581103"/>
    <lineage>
        <taxon>Bacteria</taxon>
        <taxon>Bacillati</taxon>
        <taxon>Bacillota</taxon>
        <taxon>Bacilli</taxon>
        <taxon>Bacillales</taxon>
        <taxon>Anoxybacillaceae</taxon>
        <taxon>Geobacillus</taxon>
    </lineage>
</organism>
<keyword evidence="3" id="KW-0058">Aromatic hydrocarbons catabolism</keyword>
<dbReference type="InterPro" id="IPR003361">
    <property type="entry name" value="Acetaldehyde_dehydrogenase"/>
</dbReference>
<dbReference type="GO" id="GO:0051287">
    <property type="term" value="F:NAD binding"/>
    <property type="evidence" value="ECO:0007669"/>
    <property type="project" value="UniProtKB-UniRule"/>
</dbReference>
<evidence type="ECO:0000313" key="5">
    <source>
        <dbReference type="EMBL" id="ADP74645.1"/>
    </source>
</evidence>
<evidence type="ECO:0000256" key="1">
    <source>
        <dbReference type="ARBA" id="ARBA00009244"/>
    </source>
</evidence>
<feature type="domain" description="Semialdehyde dehydrogenase NAD-binding" evidence="4">
    <location>
        <begin position="33"/>
        <end position="146"/>
    </location>
</feature>